<organism evidence="1 2">
    <name type="scientific">Triticum urartu</name>
    <name type="common">Red wild einkorn</name>
    <name type="synonym">Crithodium urartu</name>
    <dbReference type="NCBI Taxonomy" id="4572"/>
    <lineage>
        <taxon>Eukaryota</taxon>
        <taxon>Viridiplantae</taxon>
        <taxon>Streptophyta</taxon>
        <taxon>Embryophyta</taxon>
        <taxon>Tracheophyta</taxon>
        <taxon>Spermatophyta</taxon>
        <taxon>Magnoliopsida</taxon>
        <taxon>Liliopsida</taxon>
        <taxon>Poales</taxon>
        <taxon>Poaceae</taxon>
        <taxon>BOP clade</taxon>
        <taxon>Pooideae</taxon>
        <taxon>Triticodae</taxon>
        <taxon>Triticeae</taxon>
        <taxon>Triticinae</taxon>
        <taxon>Triticum</taxon>
    </lineage>
</organism>
<evidence type="ECO:0000313" key="2">
    <source>
        <dbReference type="Proteomes" id="UP000015106"/>
    </source>
</evidence>
<dbReference type="Proteomes" id="UP000015106">
    <property type="component" value="Chromosome 5"/>
</dbReference>
<proteinExistence type="predicted"/>
<accession>A0A8R7UCY8</accession>
<sequence length="71" mass="7836">MNYKLLCFALLGTDIVVRGSWHQGRQERLARHRQNSACLQHPVRLMVVLPLVASMGSTAIVSVSNGLHGQI</sequence>
<name>A0A8R7UCY8_TRIUA</name>
<keyword evidence="2" id="KW-1185">Reference proteome</keyword>
<reference evidence="1" key="2">
    <citation type="submission" date="2018-03" db="EMBL/GenBank/DDBJ databases">
        <title>The Triticum urartu genome reveals the dynamic nature of wheat genome evolution.</title>
        <authorList>
            <person name="Ling H."/>
            <person name="Ma B."/>
            <person name="Shi X."/>
            <person name="Liu H."/>
            <person name="Dong L."/>
            <person name="Sun H."/>
            <person name="Cao Y."/>
            <person name="Gao Q."/>
            <person name="Zheng S."/>
            <person name="Li Y."/>
            <person name="Yu Y."/>
            <person name="Du H."/>
            <person name="Qi M."/>
            <person name="Li Y."/>
            <person name="Yu H."/>
            <person name="Cui Y."/>
            <person name="Wang N."/>
            <person name="Chen C."/>
            <person name="Wu H."/>
            <person name="Zhao Y."/>
            <person name="Zhang J."/>
            <person name="Li Y."/>
            <person name="Zhou W."/>
            <person name="Zhang B."/>
            <person name="Hu W."/>
            <person name="Eijk M."/>
            <person name="Tang J."/>
            <person name="Witsenboer H."/>
            <person name="Zhao S."/>
            <person name="Li Z."/>
            <person name="Zhang A."/>
            <person name="Wang D."/>
            <person name="Liang C."/>
        </authorList>
    </citation>
    <scope>NUCLEOTIDE SEQUENCE [LARGE SCALE GENOMIC DNA]</scope>
    <source>
        <strain evidence="1">cv. G1812</strain>
    </source>
</reference>
<reference evidence="1" key="3">
    <citation type="submission" date="2022-06" db="UniProtKB">
        <authorList>
            <consortium name="EnsemblPlants"/>
        </authorList>
    </citation>
    <scope>IDENTIFICATION</scope>
</reference>
<protein>
    <submittedName>
        <fullName evidence="1">Uncharacterized protein</fullName>
    </submittedName>
</protein>
<dbReference type="EnsemblPlants" id="TuG1812G0500000390.01.T01">
    <property type="protein sequence ID" value="TuG1812G0500000390.01.T01"/>
    <property type="gene ID" value="TuG1812G0500000390.01"/>
</dbReference>
<dbReference type="Gramene" id="TuG1812G0500000390.01.T01">
    <property type="protein sequence ID" value="TuG1812G0500000390.01.T01"/>
    <property type="gene ID" value="TuG1812G0500000390.01"/>
</dbReference>
<reference evidence="2" key="1">
    <citation type="journal article" date="2013" name="Nature">
        <title>Draft genome of the wheat A-genome progenitor Triticum urartu.</title>
        <authorList>
            <person name="Ling H.Q."/>
            <person name="Zhao S."/>
            <person name="Liu D."/>
            <person name="Wang J."/>
            <person name="Sun H."/>
            <person name="Zhang C."/>
            <person name="Fan H."/>
            <person name="Li D."/>
            <person name="Dong L."/>
            <person name="Tao Y."/>
            <person name="Gao C."/>
            <person name="Wu H."/>
            <person name="Li Y."/>
            <person name="Cui Y."/>
            <person name="Guo X."/>
            <person name="Zheng S."/>
            <person name="Wang B."/>
            <person name="Yu K."/>
            <person name="Liang Q."/>
            <person name="Yang W."/>
            <person name="Lou X."/>
            <person name="Chen J."/>
            <person name="Feng M."/>
            <person name="Jian J."/>
            <person name="Zhang X."/>
            <person name="Luo G."/>
            <person name="Jiang Y."/>
            <person name="Liu J."/>
            <person name="Wang Z."/>
            <person name="Sha Y."/>
            <person name="Zhang B."/>
            <person name="Wu H."/>
            <person name="Tang D."/>
            <person name="Shen Q."/>
            <person name="Xue P."/>
            <person name="Zou S."/>
            <person name="Wang X."/>
            <person name="Liu X."/>
            <person name="Wang F."/>
            <person name="Yang Y."/>
            <person name="An X."/>
            <person name="Dong Z."/>
            <person name="Zhang K."/>
            <person name="Zhang X."/>
            <person name="Luo M.C."/>
            <person name="Dvorak J."/>
            <person name="Tong Y."/>
            <person name="Wang J."/>
            <person name="Yang H."/>
            <person name="Li Z."/>
            <person name="Wang D."/>
            <person name="Zhang A."/>
            <person name="Wang J."/>
        </authorList>
    </citation>
    <scope>NUCLEOTIDE SEQUENCE</scope>
    <source>
        <strain evidence="2">cv. G1812</strain>
    </source>
</reference>
<dbReference type="AlphaFoldDB" id="A0A8R7UCY8"/>
<evidence type="ECO:0000313" key="1">
    <source>
        <dbReference type="EnsemblPlants" id="TuG1812G0500000390.01.T01"/>
    </source>
</evidence>